<dbReference type="NCBIfam" id="TIGR04183">
    <property type="entry name" value="Por_Secre_tail"/>
    <property type="match status" value="1"/>
</dbReference>
<protein>
    <recommendedName>
        <fullName evidence="3">Secretion system C-terminal sorting domain-containing protein</fullName>
    </recommendedName>
</protein>
<feature type="domain" description="Secretion system C-terminal sorting" evidence="3">
    <location>
        <begin position="791"/>
        <end position="866"/>
    </location>
</feature>
<dbReference type="InterPro" id="IPR013783">
    <property type="entry name" value="Ig-like_fold"/>
</dbReference>
<dbReference type="Pfam" id="PF13583">
    <property type="entry name" value="Reprolysin_4"/>
    <property type="match status" value="1"/>
</dbReference>
<dbReference type="Pfam" id="PF18962">
    <property type="entry name" value="Por_Secre_tail"/>
    <property type="match status" value="1"/>
</dbReference>
<dbReference type="GO" id="GO:0008237">
    <property type="term" value="F:metallopeptidase activity"/>
    <property type="evidence" value="ECO:0007669"/>
    <property type="project" value="InterPro"/>
</dbReference>
<dbReference type="RefSeq" id="WP_019975114.1">
    <property type="nucleotide sequence ID" value="NZ_BJXC01000004.1"/>
</dbReference>
<dbReference type="Gene3D" id="3.40.390.10">
    <property type="entry name" value="Collagenase (Catalytic Domain)"/>
    <property type="match status" value="1"/>
</dbReference>
<evidence type="ECO:0000259" key="3">
    <source>
        <dbReference type="Pfam" id="PF18962"/>
    </source>
</evidence>
<keyword evidence="1 2" id="KW-0732">Signal</keyword>
<keyword evidence="5" id="KW-1185">Reference proteome</keyword>
<dbReference type="GeneID" id="84649803"/>
<dbReference type="InterPro" id="IPR026444">
    <property type="entry name" value="Secre_tail"/>
</dbReference>
<evidence type="ECO:0000256" key="2">
    <source>
        <dbReference type="SAM" id="SignalP"/>
    </source>
</evidence>
<dbReference type="Gene3D" id="2.60.40.10">
    <property type="entry name" value="Immunoglobulins"/>
    <property type="match status" value="1"/>
</dbReference>
<dbReference type="OrthoDB" id="9792152at2"/>
<name>A0A511NER0_9FLAO</name>
<dbReference type="InterPro" id="IPR024079">
    <property type="entry name" value="MetalloPept_cat_dom_sf"/>
</dbReference>
<dbReference type="Proteomes" id="UP000321245">
    <property type="component" value="Unassembled WGS sequence"/>
</dbReference>
<evidence type="ECO:0000256" key="1">
    <source>
        <dbReference type="ARBA" id="ARBA00022729"/>
    </source>
</evidence>
<evidence type="ECO:0000313" key="4">
    <source>
        <dbReference type="EMBL" id="GEM51097.1"/>
    </source>
</evidence>
<feature type="chain" id="PRO_5021940846" description="Secretion system C-terminal sorting domain-containing protein" evidence="2">
    <location>
        <begin position="20"/>
        <end position="867"/>
    </location>
</feature>
<comment type="caution">
    <text evidence="4">The sequence shown here is derived from an EMBL/GenBank/DDBJ whole genome shotgun (WGS) entry which is preliminary data.</text>
</comment>
<proteinExistence type="predicted"/>
<dbReference type="STRING" id="1218108.GCA_000382425_01620"/>
<dbReference type="SUPFAM" id="SSF55486">
    <property type="entry name" value="Metalloproteases ('zincins'), catalytic domain"/>
    <property type="match status" value="1"/>
</dbReference>
<dbReference type="AlphaFoldDB" id="A0A511NER0"/>
<organism evidence="4 5">
    <name type="scientific">Empedobacter brevis NBRC 14943 = ATCC 43319</name>
    <dbReference type="NCBI Taxonomy" id="1218108"/>
    <lineage>
        <taxon>Bacteria</taxon>
        <taxon>Pseudomonadati</taxon>
        <taxon>Bacteroidota</taxon>
        <taxon>Flavobacteriia</taxon>
        <taxon>Flavobacteriales</taxon>
        <taxon>Weeksellaceae</taxon>
        <taxon>Empedobacter</taxon>
    </lineage>
</organism>
<feature type="signal peptide" evidence="2">
    <location>
        <begin position="1"/>
        <end position="19"/>
    </location>
</feature>
<reference evidence="4 5" key="1">
    <citation type="submission" date="2019-07" db="EMBL/GenBank/DDBJ databases">
        <title>Whole genome shotgun sequence of Empedobacter brevis NBRC 14943.</title>
        <authorList>
            <person name="Hosoyama A."/>
            <person name="Uohara A."/>
            <person name="Ohji S."/>
            <person name="Ichikawa N."/>
        </authorList>
    </citation>
    <scope>NUCLEOTIDE SEQUENCE [LARGE SCALE GENOMIC DNA]</scope>
    <source>
        <strain evidence="4 5">NBRC 14943</strain>
    </source>
</reference>
<accession>A0A511NER0</accession>
<sequence>MRKNFTLVAMLLAMSITYAQENGNSLKNIDISLPNTKKVYVDLKNVEHQISSSALNKNSKLEVSIPNNKGKNERFILVERDLLNDKMKEEFPNIKSYYGYSTSDPLKKISLGYSTSQGVNAIVYSPSEKYIIEKTDDKYELVDSDNLPSLKNFSCGSIEQDGSVPNSLTKKMNNPATYRKYKLAVATDYKYNKYFSGNAEPTLEVSVAAVAKSLTYILPIYENDLSISFQLADNLDKVTFLTEASSPFTTTNLNSETQKQLDTNLGSENYDIGILFTNLLGGGNAGAIGSVCNNSKKGSAYIGPVETNPEGFNFAVAGAHEMGHQFGANHVHARNEGYMANREIGSGVTVMGYPGVTGTHDVQKTFVSQFNHFNLEQINNYLANQTCGTVTPSTNTPPIADAGKDYIIPKGTAFRLVGTANDADNDNLTYSWEQSDPLTTFTGANFKNPSSKNKDGANFRVYEHTTNPERYFPPLENVLNNQLYSTWNTVSDIAKNMNFVFQVRDNKQGGGQIESDKAIISITEDGPFKINNIDLNQSFKSGETFDLKWDIAGTNTGTINTQNVRIKLTVDEGKTFTTLIESAPNNGQASVSLPNGVTAEKANIIIEAIDNIYYAASPFVAIGYEISLACNQYFASTPITMNDAVGSAAGLTNVTVPVSGETKNIEDISLITDITHANSNELVILFAKPGVDQVYQYAWYKTCTTPDLSYKFNQFGGSSFDNCGVKDAVITGTFDLQRYKNQTANGSYLFRLADLKAGNVGTVNKIGVELCHREASKLSVSDLSKQNELFVYPNPTNGNFSIRMNTKTNKVTAEIINLAGQIVSTHTYNVAGNKIDQAVNATNLPKGVYIVKINDGDTTQTKKLIIK</sequence>
<dbReference type="EMBL" id="BJXC01000004">
    <property type="protein sequence ID" value="GEM51097.1"/>
    <property type="molecule type" value="Genomic_DNA"/>
</dbReference>
<gene>
    <name evidence="4" type="ORF">EB1_08870</name>
</gene>
<evidence type="ECO:0000313" key="5">
    <source>
        <dbReference type="Proteomes" id="UP000321245"/>
    </source>
</evidence>